<evidence type="ECO:0000256" key="4">
    <source>
        <dbReference type="ARBA" id="ARBA00023125"/>
    </source>
</evidence>
<evidence type="ECO:0000256" key="3">
    <source>
        <dbReference type="ARBA" id="ARBA00023015"/>
    </source>
</evidence>
<evidence type="ECO:0000313" key="8">
    <source>
        <dbReference type="EMBL" id="KAK7408115.1"/>
    </source>
</evidence>
<dbReference type="SUPFAM" id="SSF57701">
    <property type="entry name" value="Zn2/Cys6 DNA-binding domain"/>
    <property type="match status" value="1"/>
</dbReference>
<keyword evidence="9" id="KW-1185">Reference proteome</keyword>
<dbReference type="InterPro" id="IPR001138">
    <property type="entry name" value="Zn2Cys6_DnaBD"/>
</dbReference>
<dbReference type="InterPro" id="IPR021858">
    <property type="entry name" value="Fun_TF"/>
</dbReference>
<accession>A0ABR1GRV1</accession>
<comment type="caution">
    <text evidence="8">The sequence shown here is derived from an EMBL/GenBank/DDBJ whole genome shotgun (WGS) entry which is preliminary data.</text>
</comment>
<dbReference type="SMART" id="SM00066">
    <property type="entry name" value="GAL4"/>
    <property type="match status" value="1"/>
</dbReference>
<keyword evidence="6" id="KW-0539">Nucleus</keyword>
<evidence type="ECO:0000256" key="6">
    <source>
        <dbReference type="ARBA" id="ARBA00023242"/>
    </source>
</evidence>
<dbReference type="PROSITE" id="PS50048">
    <property type="entry name" value="ZN2_CY6_FUNGAL_2"/>
    <property type="match status" value="1"/>
</dbReference>
<dbReference type="Proteomes" id="UP001498476">
    <property type="component" value="Unassembled WGS sequence"/>
</dbReference>
<reference evidence="8 9" key="1">
    <citation type="journal article" date="2025" name="Microbiol. Resour. Announc.">
        <title>Draft genome sequences for Neonectria magnoliae and Neonectria punicea, canker pathogens of Liriodendron tulipifera and Acer saccharum in West Virginia.</title>
        <authorList>
            <person name="Petronek H.M."/>
            <person name="Kasson M.T."/>
            <person name="Metheny A.M."/>
            <person name="Stauder C.M."/>
            <person name="Lovett B."/>
            <person name="Lynch S.C."/>
            <person name="Garnas J.R."/>
            <person name="Kasson L.R."/>
            <person name="Stajich J.E."/>
        </authorList>
    </citation>
    <scope>NUCLEOTIDE SEQUENCE [LARGE SCALE GENOMIC DNA]</scope>
    <source>
        <strain evidence="8 9">NRRL 64653</strain>
    </source>
</reference>
<dbReference type="PANTHER" id="PTHR36206:SF16">
    <property type="entry name" value="TRANSCRIPTION FACTOR DOMAIN-CONTAINING PROTEIN-RELATED"/>
    <property type="match status" value="1"/>
</dbReference>
<evidence type="ECO:0000259" key="7">
    <source>
        <dbReference type="PROSITE" id="PS50048"/>
    </source>
</evidence>
<feature type="domain" description="Zn(2)-C6 fungal-type" evidence="7">
    <location>
        <begin position="19"/>
        <end position="47"/>
    </location>
</feature>
<keyword evidence="1" id="KW-0479">Metal-binding</keyword>
<dbReference type="Pfam" id="PF00172">
    <property type="entry name" value="Zn_clus"/>
    <property type="match status" value="1"/>
</dbReference>
<name>A0ABR1GRV1_9HYPO</name>
<gene>
    <name evidence="8" type="ORF">QQX98_009706</name>
</gene>
<dbReference type="CDD" id="cd00067">
    <property type="entry name" value="GAL4"/>
    <property type="match status" value="1"/>
</dbReference>
<keyword evidence="5" id="KW-0804">Transcription</keyword>
<keyword evidence="3" id="KW-0805">Transcription regulation</keyword>
<evidence type="ECO:0000256" key="1">
    <source>
        <dbReference type="ARBA" id="ARBA00022723"/>
    </source>
</evidence>
<protein>
    <recommendedName>
        <fullName evidence="7">Zn(2)-C6 fungal-type domain-containing protein</fullName>
    </recommendedName>
</protein>
<dbReference type="InterPro" id="IPR052360">
    <property type="entry name" value="Transcr_Regulatory_Proteins"/>
</dbReference>
<dbReference type="Gene3D" id="4.10.240.10">
    <property type="entry name" value="Zn(2)-C6 fungal-type DNA-binding domain"/>
    <property type="match status" value="1"/>
</dbReference>
<evidence type="ECO:0000256" key="5">
    <source>
        <dbReference type="ARBA" id="ARBA00023163"/>
    </source>
</evidence>
<keyword evidence="4" id="KW-0238">DNA-binding</keyword>
<proteinExistence type="predicted"/>
<evidence type="ECO:0000256" key="2">
    <source>
        <dbReference type="ARBA" id="ARBA00022833"/>
    </source>
</evidence>
<dbReference type="PROSITE" id="PS00463">
    <property type="entry name" value="ZN2_CY6_FUNGAL_1"/>
    <property type="match status" value="1"/>
</dbReference>
<dbReference type="Pfam" id="PF11951">
    <property type="entry name" value="Fungal_trans_2"/>
    <property type="match status" value="1"/>
</dbReference>
<dbReference type="PANTHER" id="PTHR36206">
    <property type="entry name" value="ASPERCRYPTIN BIOSYNTHESIS CLUSTER-SPECIFIC TRANSCRIPTION REGULATOR ATNN-RELATED"/>
    <property type="match status" value="1"/>
</dbReference>
<sequence>MNGNNLRKHGRKGPKAKTGCRTCKIRRIKCDEGRPACQRCVTTGRTCDGYGILDNSSNRPCSGPVRSLVSAPCNTVSDHDRAGFQWFSARTRYKMPGTFASGFWESVVLQASWREPAVLQAVLALSAAHKRHVLDASGPDSRQGLPDGQERVLLRHYSSAIKLLQPHLSVKSKENLRVALISCIVFTCLEFLRQHYKTGHVLLQHGLKLLNSIQPQFHGDLGDAILLKHQPESINDTLIEEMARLDVQAALLGYGSRQVCVIVPSPSFNDDPKVFRSVRMARQRLDTLLDAIHRLQHQSLATECVASQLRIRTGLSSWLVTYKATLSNPEKQLDPREVIAYRLLLIYHNMTIIMVATCLPFTEESMFDLYTPEFTTLISQCTDLISFASPEAVSNAFAGVCKARPAFIADMGNNIPDGRDDANARPYGFWHPDFASPKTYRELPRQYPAMRYHVGRACAAAGYTALYAELGLLPDISIAKEARESKRNSRAIFDSIMRNPVKYEIMDDYTRTVNTQNPEAPAYLNGDTCVYAHLEDRNESYAYP</sequence>
<dbReference type="InterPro" id="IPR036864">
    <property type="entry name" value="Zn2-C6_fun-type_DNA-bd_sf"/>
</dbReference>
<keyword evidence="2" id="KW-0862">Zinc</keyword>
<organism evidence="8 9">
    <name type="scientific">Neonectria punicea</name>
    <dbReference type="NCBI Taxonomy" id="979145"/>
    <lineage>
        <taxon>Eukaryota</taxon>
        <taxon>Fungi</taxon>
        <taxon>Dikarya</taxon>
        <taxon>Ascomycota</taxon>
        <taxon>Pezizomycotina</taxon>
        <taxon>Sordariomycetes</taxon>
        <taxon>Hypocreomycetidae</taxon>
        <taxon>Hypocreales</taxon>
        <taxon>Nectriaceae</taxon>
        <taxon>Neonectria</taxon>
    </lineage>
</organism>
<evidence type="ECO:0000313" key="9">
    <source>
        <dbReference type="Proteomes" id="UP001498476"/>
    </source>
</evidence>
<dbReference type="EMBL" id="JAZAVJ010000198">
    <property type="protein sequence ID" value="KAK7408115.1"/>
    <property type="molecule type" value="Genomic_DNA"/>
</dbReference>